<accession>A0A8H4RTY0</accession>
<reference evidence="2 3" key="1">
    <citation type="submission" date="2020-03" db="EMBL/GenBank/DDBJ databases">
        <title>Draft Genome Sequence of Cudoniella acicularis.</title>
        <authorList>
            <person name="Buettner E."/>
            <person name="Kellner H."/>
        </authorList>
    </citation>
    <scope>NUCLEOTIDE SEQUENCE [LARGE SCALE GENOMIC DNA]</scope>
    <source>
        <strain evidence="2 3">DSM 108380</strain>
    </source>
</reference>
<gene>
    <name evidence="2" type="ORF">G7Y89_g2770</name>
</gene>
<dbReference type="AlphaFoldDB" id="A0A8H4RTY0"/>
<keyword evidence="3" id="KW-1185">Reference proteome</keyword>
<dbReference type="OrthoDB" id="62952at2759"/>
<evidence type="ECO:0000313" key="2">
    <source>
        <dbReference type="EMBL" id="KAF4635328.1"/>
    </source>
</evidence>
<dbReference type="Proteomes" id="UP000566819">
    <property type="component" value="Unassembled WGS sequence"/>
</dbReference>
<name>A0A8H4RTY0_9HELO</name>
<comment type="caution">
    <text evidence="2">The sequence shown here is derived from an EMBL/GenBank/DDBJ whole genome shotgun (WGS) entry which is preliminary data.</text>
</comment>
<proteinExistence type="predicted"/>
<organism evidence="2 3">
    <name type="scientific">Cudoniella acicularis</name>
    <dbReference type="NCBI Taxonomy" id="354080"/>
    <lineage>
        <taxon>Eukaryota</taxon>
        <taxon>Fungi</taxon>
        <taxon>Dikarya</taxon>
        <taxon>Ascomycota</taxon>
        <taxon>Pezizomycotina</taxon>
        <taxon>Leotiomycetes</taxon>
        <taxon>Helotiales</taxon>
        <taxon>Tricladiaceae</taxon>
        <taxon>Cudoniella</taxon>
    </lineage>
</organism>
<feature type="region of interest" description="Disordered" evidence="1">
    <location>
        <begin position="1"/>
        <end position="21"/>
    </location>
</feature>
<dbReference type="EMBL" id="JAAMPI010000125">
    <property type="protein sequence ID" value="KAF4635328.1"/>
    <property type="molecule type" value="Genomic_DNA"/>
</dbReference>
<evidence type="ECO:0000256" key="1">
    <source>
        <dbReference type="SAM" id="MobiDB-lite"/>
    </source>
</evidence>
<evidence type="ECO:0000313" key="3">
    <source>
        <dbReference type="Proteomes" id="UP000566819"/>
    </source>
</evidence>
<protein>
    <submittedName>
        <fullName evidence="2">Uncharacterized protein</fullName>
    </submittedName>
</protein>
<sequence length="279" mass="31645">MTSPPPPKRQRTRPPAAKGSTQSWFIDQLYKLPERLGLSRNAQELLKSLDEVQQGSMEAVDLGRMLRLSLPLRQAIPQIVNQCLDFMKGHPEEATICFSTIQKCGELVDFIDIKPPKGSFPFLKLPLEIRNKIYDIKFGSQDTINPFVRDNVKDLRFHWRGEAPDVAIPKLMLCPELKTLVIRISKSTTVEVTKREQKMRKFFRVQKHNVRLSDALGIDELLMIRGLDVVLVKHAPVKVASKRSDEDMWNLQCLLGDELTKAKPADYGSPSSQSLVGKS</sequence>